<feature type="region of interest" description="Disordered" evidence="1">
    <location>
        <begin position="86"/>
        <end position="113"/>
    </location>
</feature>
<accession>A0A232EGD7</accession>
<dbReference type="EMBL" id="NNAY01004786">
    <property type="protein sequence ID" value="OXU17413.1"/>
    <property type="molecule type" value="Genomic_DNA"/>
</dbReference>
<evidence type="ECO:0000256" key="1">
    <source>
        <dbReference type="SAM" id="MobiDB-lite"/>
    </source>
</evidence>
<dbReference type="Proteomes" id="UP000215335">
    <property type="component" value="Unassembled WGS sequence"/>
</dbReference>
<evidence type="ECO:0000313" key="3">
    <source>
        <dbReference type="Proteomes" id="UP000215335"/>
    </source>
</evidence>
<protein>
    <recommendedName>
        <fullName evidence="4">CCHC-type domain-containing protein</fullName>
    </recommendedName>
</protein>
<sequence length="113" mass="12638">MSQKDGEMCVLATTTQARCYIKRTRPQRQAGQSGVVAEPRADVICYNSKKPGHFACKCRKKKDDNSKQGENKENAKFKGVYIAEMPNSNSEQAESRVPDEQEQRILSADIADV</sequence>
<feature type="compositionally biased region" description="Basic and acidic residues" evidence="1">
    <location>
        <begin position="93"/>
        <end position="103"/>
    </location>
</feature>
<dbReference type="SUPFAM" id="SSF57756">
    <property type="entry name" value="Retrovirus zinc finger-like domains"/>
    <property type="match status" value="1"/>
</dbReference>
<comment type="caution">
    <text evidence="2">The sequence shown here is derived from an EMBL/GenBank/DDBJ whole genome shotgun (WGS) entry which is preliminary data.</text>
</comment>
<keyword evidence="3" id="KW-1185">Reference proteome</keyword>
<gene>
    <name evidence="2" type="ORF">TSAR_006244</name>
</gene>
<evidence type="ECO:0000313" key="2">
    <source>
        <dbReference type="EMBL" id="OXU17413.1"/>
    </source>
</evidence>
<dbReference type="GO" id="GO:0008270">
    <property type="term" value="F:zinc ion binding"/>
    <property type="evidence" value="ECO:0007669"/>
    <property type="project" value="InterPro"/>
</dbReference>
<name>A0A232EGD7_9HYME</name>
<evidence type="ECO:0008006" key="4">
    <source>
        <dbReference type="Google" id="ProtNLM"/>
    </source>
</evidence>
<reference evidence="2 3" key="1">
    <citation type="journal article" date="2017" name="Curr. Biol.">
        <title>The Evolution of Venom by Co-option of Single-Copy Genes.</title>
        <authorList>
            <person name="Martinson E.O."/>
            <person name="Mrinalini"/>
            <person name="Kelkar Y.D."/>
            <person name="Chang C.H."/>
            <person name="Werren J.H."/>
        </authorList>
    </citation>
    <scope>NUCLEOTIDE SEQUENCE [LARGE SCALE GENOMIC DNA]</scope>
    <source>
        <strain evidence="2 3">Alberta</strain>
        <tissue evidence="2">Whole body</tissue>
    </source>
</reference>
<organism evidence="2 3">
    <name type="scientific">Trichomalopsis sarcophagae</name>
    <dbReference type="NCBI Taxonomy" id="543379"/>
    <lineage>
        <taxon>Eukaryota</taxon>
        <taxon>Metazoa</taxon>
        <taxon>Ecdysozoa</taxon>
        <taxon>Arthropoda</taxon>
        <taxon>Hexapoda</taxon>
        <taxon>Insecta</taxon>
        <taxon>Pterygota</taxon>
        <taxon>Neoptera</taxon>
        <taxon>Endopterygota</taxon>
        <taxon>Hymenoptera</taxon>
        <taxon>Apocrita</taxon>
        <taxon>Proctotrupomorpha</taxon>
        <taxon>Chalcidoidea</taxon>
        <taxon>Pteromalidae</taxon>
        <taxon>Pteromalinae</taxon>
        <taxon>Trichomalopsis</taxon>
    </lineage>
</organism>
<dbReference type="InterPro" id="IPR036875">
    <property type="entry name" value="Znf_CCHC_sf"/>
</dbReference>
<proteinExistence type="predicted"/>
<dbReference type="Gene3D" id="4.10.60.10">
    <property type="entry name" value="Zinc finger, CCHC-type"/>
    <property type="match status" value="1"/>
</dbReference>
<dbReference type="AlphaFoldDB" id="A0A232EGD7"/>
<dbReference type="GO" id="GO:0003676">
    <property type="term" value="F:nucleic acid binding"/>
    <property type="evidence" value="ECO:0007669"/>
    <property type="project" value="InterPro"/>
</dbReference>